<evidence type="ECO:0000313" key="11">
    <source>
        <dbReference type="EMBL" id="GES35724.1"/>
    </source>
</evidence>
<name>A0A059MUI1_9NOCA</name>
<dbReference type="InterPro" id="IPR036250">
    <property type="entry name" value="AcylCo_DH-like_C"/>
</dbReference>
<evidence type="ECO:0000313" key="14">
    <source>
        <dbReference type="Proteomes" id="UP001163947"/>
    </source>
</evidence>
<comment type="cofactor">
    <cofactor evidence="1 7">
        <name>FAD</name>
        <dbReference type="ChEBI" id="CHEBI:57692"/>
    </cofactor>
</comment>
<evidence type="ECO:0000259" key="10">
    <source>
        <dbReference type="Pfam" id="PF02771"/>
    </source>
</evidence>
<dbReference type="EMBL" id="CP106982">
    <property type="protein sequence ID" value="UYF93653.1"/>
    <property type="molecule type" value="Genomic_DNA"/>
</dbReference>
<dbReference type="AlphaFoldDB" id="A0A059MUI1"/>
<keyword evidence="3 7" id="KW-0285">Flavoprotein</keyword>
<dbReference type="RefSeq" id="WP_029541042.1">
    <property type="nucleotide sequence ID" value="NZ_BAAAYP010000041.1"/>
</dbReference>
<dbReference type="InterPro" id="IPR046373">
    <property type="entry name" value="Acyl-CoA_Oxase/DH_mid-dom_sf"/>
</dbReference>
<evidence type="ECO:0000256" key="4">
    <source>
        <dbReference type="ARBA" id="ARBA00022827"/>
    </source>
</evidence>
<accession>A0A059MUI1</accession>
<dbReference type="PANTHER" id="PTHR43292:SF3">
    <property type="entry name" value="ACYL-COA DEHYDROGENASE FADE29"/>
    <property type="match status" value="1"/>
</dbReference>
<organism evidence="12 14">
    <name type="scientific">Rhodococcus aetherivorans</name>
    <dbReference type="NCBI Taxonomy" id="191292"/>
    <lineage>
        <taxon>Bacteria</taxon>
        <taxon>Bacillati</taxon>
        <taxon>Actinomycetota</taxon>
        <taxon>Actinomycetes</taxon>
        <taxon>Mycobacteriales</taxon>
        <taxon>Nocardiaceae</taxon>
        <taxon>Rhodococcus</taxon>
    </lineage>
</organism>
<dbReference type="InterPro" id="IPR006091">
    <property type="entry name" value="Acyl-CoA_Oxase/DH_mid-dom"/>
</dbReference>
<dbReference type="Pfam" id="PF02771">
    <property type="entry name" value="Acyl-CoA_dh_N"/>
    <property type="match status" value="1"/>
</dbReference>
<dbReference type="Gene3D" id="1.20.140.10">
    <property type="entry name" value="Butyryl-CoA Dehydrogenase, subunit A, domain 3"/>
    <property type="match status" value="1"/>
</dbReference>
<evidence type="ECO:0000259" key="9">
    <source>
        <dbReference type="Pfam" id="PF02770"/>
    </source>
</evidence>
<dbReference type="InterPro" id="IPR037069">
    <property type="entry name" value="AcylCoA_DH/ox_N_sf"/>
</dbReference>
<evidence type="ECO:0000256" key="6">
    <source>
        <dbReference type="ARBA" id="ARBA00052546"/>
    </source>
</evidence>
<reference evidence="12" key="3">
    <citation type="submission" date="2022-09" db="EMBL/GenBank/DDBJ databases">
        <title>The genome sequence of Rhodococcus aetherivorans N1.</title>
        <authorList>
            <person name="Jiang W."/>
        </authorList>
    </citation>
    <scope>NUCLEOTIDE SEQUENCE</scope>
    <source>
        <strain evidence="12">N1</strain>
    </source>
</reference>
<comment type="catalytic activity">
    <reaction evidence="6">
        <text>a 2,3-saturated acyl-CoA + A = a 2,3-dehydroacyl-CoA + AH2</text>
        <dbReference type="Rhea" id="RHEA:48608"/>
        <dbReference type="ChEBI" id="CHEBI:13193"/>
        <dbReference type="ChEBI" id="CHEBI:17499"/>
        <dbReference type="ChEBI" id="CHEBI:60015"/>
        <dbReference type="ChEBI" id="CHEBI:65111"/>
    </reaction>
</comment>
<evidence type="ECO:0000256" key="5">
    <source>
        <dbReference type="ARBA" id="ARBA00023002"/>
    </source>
</evidence>
<keyword evidence="4 7" id="KW-0274">FAD</keyword>
<comment type="similarity">
    <text evidence="2 7">Belongs to the acyl-CoA dehydrogenase family.</text>
</comment>
<gene>
    <name evidence="12" type="ORF">OCS65_24990</name>
    <name evidence="11" type="ORF">RAJCM14343_0973</name>
</gene>
<dbReference type="GeneID" id="83623744"/>
<evidence type="ECO:0000256" key="2">
    <source>
        <dbReference type="ARBA" id="ARBA00009347"/>
    </source>
</evidence>
<dbReference type="GO" id="GO:0050660">
    <property type="term" value="F:flavin adenine dinucleotide binding"/>
    <property type="evidence" value="ECO:0007669"/>
    <property type="project" value="InterPro"/>
</dbReference>
<evidence type="ECO:0000313" key="12">
    <source>
        <dbReference type="EMBL" id="UYF93653.1"/>
    </source>
</evidence>
<feature type="domain" description="Acyl-CoA oxidase/dehydrogenase middle" evidence="9">
    <location>
        <begin position="127"/>
        <end position="214"/>
    </location>
</feature>
<dbReference type="GO" id="GO:0016937">
    <property type="term" value="F:short-chain fatty acyl-CoA dehydrogenase activity"/>
    <property type="evidence" value="ECO:0007669"/>
    <property type="project" value="UniProtKB-EC"/>
</dbReference>
<dbReference type="Gene3D" id="2.40.110.10">
    <property type="entry name" value="Butyryl-CoA Dehydrogenase, subunit A, domain 2"/>
    <property type="match status" value="1"/>
</dbReference>
<keyword evidence="5 7" id="KW-0560">Oxidoreductase</keyword>
<evidence type="ECO:0000313" key="13">
    <source>
        <dbReference type="Proteomes" id="UP000325466"/>
    </source>
</evidence>
<dbReference type="FunFam" id="2.40.110.10:FF:000002">
    <property type="entry name" value="Acyl-CoA dehydrogenase fadE12"/>
    <property type="match status" value="1"/>
</dbReference>
<proteinExistence type="inferred from homology"/>
<dbReference type="InterPro" id="IPR013786">
    <property type="entry name" value="AcylCoA_DH/ox_N"/>
</dbReference>
<dbReference type="Proteomes" id="UP001163947">
    <property type="component" value="Chromosome"/>
</dbReference>
<evidence type="ECO:0000259" key="8">
    <source>
        <dbReference type="Pfam" id="PF00441"/>
    </source>
</evidence>
<reference evidence="11 13" key="1">
    <citation type="journal article" date="2018" name="Biodegradation">
        <title>1,4-Dioxane degradation characteristics of Rhodococcus aetherivorans JCM 14343.</title>
        <authorList>
            <person name="Inoue D."/>
            <person name="Tsunoda T."/>
            <person name="Yamamoto N."/>
            <person name="Ike M."/>
            <person name="Sei K."/>
        </authorList>
    </citation>
    <scope>NUCLEOTIDE SEQUENCE [LARGE SCALE GENOMIC DNA]</scope>
    <source>
        <strain evidence="11 13">JCM 14343</strain>
    </source>
</reference>
<dbReference type="Pfam" id="PF02770">
    <property type="entry name" value="Acyl-CoA_dh_M"/>
    <property type="match status" value="1"/>
</dbReference>
<dbReference type="Gene3D" id="1.10.540.10">
    <property type="entry name" value="Acyl-CoA dehydrogenase/oxidase, N-terminal domain"/>
    <property type="match status" value="1"/>
</dbReference>
<evidence type="ECO:0000256" key="7">
    <source>
        <dbReference type="RuleBase" id="RU362125"/>
    </source>
</evidence>
<dbReference type="PANTHER" id="PTHR43292">
    <property type="entry name" value="ACYL-COA DEHYDROGENASE"/>
    <property type="match status" value="1"/>
</dbReference>
<dbReference type="EMBL" id="BLAH01000026">
    <property type="protein sequence ID" value="GES35724.1"/>
    <property type="molecule type" value="Genomic_DNA"/>
</dbReference>
<evidence type="ECO:0000256" key="3">
    <source>
        <dbReference type="ARBA" id="ARBA00022630"/>
    </source>
</evidence>
<dbReference type="SUPFAM" id="SSF47203">
    <property type="entry name" value="Acyl-CoA dehydrogenase C-terminal domain-like"/>
    <property type="match status" value="1"/>
</dbReference>
<sequence>MDIAYTPQQEELRAQLRAYFADLMTPERREALAATTGEYGAGNVYREVVQQMGKDGWLTLGWPEEYGGQNRSAMDQLIFTDEAAIAGAPVPFLTVNSVAPTIMHFGTPEQKEFFLPRISAGELHFSIGYSEPEAGTDLASLRTTAVRDGDEWVINGQKMWTSLIAYADYVWLACRTDPNARKHKGISVLIVPTTAEGFSYTPVHTMAGPDTSATYYQDVRVPASALVGAENGGWALITNQLNHERVALTSAGPILTALQEVRAWAQHTRLPDGRRVLDQEWVQINLARVHAKAEYLKLMNWEIASSTAPLGPAPASANKVFGTEFATEAYRLLMEILGPSATLRQNSPGVLLRGRLERMHRSSLILTFGGGTNEVQRDIIAMTALGQPPAKR</sequence>
<dbReference type="EC" id="1.3.8.1" evidence="11"/>
<dbReference type="Proteomes" id="UP000325466">
    <property type="component" value="Unassembled WGS sequence"/>
</dbReference>
<dbReference type="Pfam" id="PF00441">
    <property type="entry name" value="Acyl-CoA_dh_1"/>
    <property type="match status" value="1"/>
</dbReference>
<keyword evidence="13" id="KW-1185">Reference proteome</keyword>
<dbReference type="SUPFAM" id="SSF56645">
    <property type="entry name" value="Acyl-CoA dehydrogenase NM domain-like"/>
    <property type="match status" value="1"/>
</dbReference>
<protein>
    <submittedName>
        <fullName evidence="11 12">Acyl-CoA dehydrogenase</fullName>
        <ecNumber evidence="11">1.3.8.1</ecNumber>
    </submittedName>
</protein>
<dbReference type="GO" id="GO:0005886">
    <property type="term" value="C:plasma membrane"/>
    <property type="evidence" value="ECO:0007669"/>
    <property type="project" value="TreeGrafter"/>
</dbReference>
<evidence type="ECO:0000256" key="1">
    <source>
        <dbReference type="ARBA" id="ARBA00001974"/>
    </source>
</evidence>
<dbReference type="InterPro" id="IPR052161">
    <property type="entry name" value="Mycobact_Acyl-CoA_DH"/>
</dbReference>
<feature type="domain" description="Acyl-CoA dehydrogenase/oxidase C-terminal" evidence="8">
    <location>
        <begin position="231"/>
        <end position="384"/>
    </location>
</feature>
<feature type="domain" description="Acyl-CoA dehydrogenase/oxidase N-terminal" evidence="10">
    <location>
        <begin position="6"/>
        <end position="122"/>
    </location>
</feature>
<dbReference type="InterPro" id="IPR009100">
    <property type="entry name" value="AcylCoA_DH/oxidase_NM_dom_sf"/>
</dbReference>
<dbReference type="InterPro" id="IPR009075">
    <property type="entry name" value="AcylCo_DH/oxidase_C"/>
</dbReference>
<reference evidence="11" key="2">
    <citation type="submission" date="2019-10" db="EMBL/GenBank/DDBJ databases">
        <title>Draft genome sequence of Rhodococcus aetherivorans JCM 14343.</title>
        <authorList>
            <person name="Inoue D."/>
            <person name="Nakazawa M."/>
            <person name="Yamamoto N."/>
            <person name="Sei K."/>
            <person name="Ike M."/>
        </authorList>
    </citation>
    <scope>NUCLEOTIDE SEQUENCE</scope>
    <source>
        <strain evidence="11">JCM 14343</strain>
    </source>
</reference>